<protein>
    <submittedName>
        <fullName evidence="1">Uncharacterized protein</fullName>
    </submittedName>
</protein>
<dbReference type="EMBL" id="PGOL01003197">
    <property type="protein sequence ID" value="PKI42323.1"/>
    <property type="molecule type" value="Genomic_DNA"/>
</dbReference>
<dbReference type="Proteomes" id="UP000233551">
    <property type="component" value="Unassembled WGS sequence"/>
</dbReference>
<name>A0A2I0IEV0_PUNGR</name>
<sequence>MWLTSQAQLLHGLSRYDVLAAARVYHETTDFISDGASGLEDVITQPVFVRSSRDCRCPGSPHLKHFAPLLLGPMLAGLIGRSGTTLLPPARTTPPGRKVALIFVFIFSHDVIFGLPILLRVSFTCCRHADALPRNRVVTSCTRLVSDTPLNSKTSSTIASQSRNSFGCKPPWNSGILVRMPVSHRCLSSSIGSLCRLRGTSAKKFSLSDPASVSSRSRSEFELGFLRF</sequence>
<evidence type="ECO:0000313" key="1">
    <source>
        <dbReference type="EMBL" id="PKI42323.1"/>
    </source>
</evidence>
<accession>A0A2I0IEV0</accession>
<comment type="caution">
    <text evidence="1">The sequence shown here is derived from an EMBL/GenBank/DDBJ whole genome shotgun (WGS) entry which is preliminary data.</text>
</comment>
<keyword evidence="2" id="KW-1185">Reference proteome</keyword>
<gene>
    <name evidence="1" type="ORF">CRG98_037294</name>
</gene>
<proteinExistence type="predicted"/>
<organism evidence="1 2">
    <name type="scientific">Punica granatum</name>
    <name type="common">Pomegranate</name>
    <dbReference type="NCBI Taxonomy" id="22663"/>
    <lineage>
        <taxon>Eukaryota</taxon>
        <taxon>Viridiplantae</taxon>
        <taxon>Streptophyta</taxon>
        <taxon>Embryophyta</taxon>
        <taxon>Tracheophyta</taxon>
        <taxon>Spermatophyta</taxon>
        <taxon>Magnoliopsida</taxon>
        <taxon>eudicotyledons</taxon>
        <taxon>Gunneridae</taxon>
        <taxon>Pentapetalae</taxon>
        <taxon>rosids</taxon>
        <taxon>malvids</taxon>
        <taxon>Myrtales</taxon>
        <taxon>Lythraceae</taxon>
        <taxon>Punica</taxon>
    </lineage>
</organism>
<reference evidence="1 2" key="1">
    <citation type="submission" date="2017-11" db="EMBL/GenBank/DDBJ databases">
        <title>De-novo sequencing of pomegranate (Punica granatum L.) genome.</title>
        <authorList>
            <person name="Akparov Z."/>
            <person name="Amiraslanov A."/>
            <person name="Hajiyeva S."/>
            <person name="Abbasov M."/>
            <person name="Kaur K."/>
            <person name="Hamwieh A."/>
            <person name="Solovyev V."/>
            <person name="Salamov A."/>
            <person name="Braich B."/>
            <person name="Kosarev P."/>
            <person name="Mahmoud A."/>
            <person name="Hajiyev E."/>
            <person name="Babayeva S."/>
            <person name="Izzatullayeva V."/>
            <person name="Mammadov A."/>
            <person name="Mammadov A."/>
            <person name="Sharifova S."/>
            <person name="Ojaghi J."/>
            <person name="Eynullazada K."/>
            <person name="Bayramov B."/>
            <person name="Abdulazimova A."/>
            <person name="Shahmuradov I."/>
        </authorList>
    </citation>
    <scope>NUCLEOTIDE SEQUENCE [LARGE SCALE GENOMIC DNA]</scope>
    <source>
        <strain evidence="2">cv. AG2017</strain>
        <tissue evidence="1">Leaf</tissue>
    </source>
</reference>
<evidence type="ECO:0000313" key="2">
    <source>
        <dbReference type="Proteomes" id="UP000233551"/>
    </source>
</evidence>
<dbReference type="AlphaFoldDB" id="A0A2I0IEV0"/>